<dbReference type="InterPro" id="IPR020472">
    <property type="entry name" value="WD40_PAC1"/>
</dbReference>
<reference evidence="4 5" key="1">
    <citation type="journal article" date="2013" name="Curr. Biol.">
        <title>The Genome of the Foraminiferan Reticulomyxa filosa.</title>
        <authorList>
            <person name="Glockner G."/>
            <person name="Hulsmann N."/>
            <person name="Schleicher M."/>
            <person name="Noegel A.A."/>
            <person name="Eichinger L."/>
            <person name="Gallinger C."/>
            <person name="Pawlowski J."/>
            <person name="Sierra R."/>
            <person name="Euteneuer U."/>
            <person name="Pillet L."/>
            <person name="Moustafa A."/>
            <person name="Platzer M."/>
            <person name="Groth M."/>
            <person name="Szafranski K."/>
            <person name="Schliwa M."/>
        </authorList>
    </citation>
    <scope>NUCLEOTIDE SEQUENCE [LARGE SCALE GENOMIC DNA]</scope>
</reference>
<dbReference type="AlphaFoldDB" id="X6MPN1"/>
<dbReference type="PANTHER" id="PTHR22847">
    <property type="entry name" value="WD40 REPEAT PROTEIN"/>
    <property type="match status" value="1"/>
</dbReference>
<evidence type="ECO:0000313" key="4">
    <source>
        <dbReference type="EMBL" id="ETO15050.1"/>
    </source>
</evidence>
<dbReference type="PROSITE" id="PS50294">
    <property type="entry name" value="WD_REPEATS_REGION"/>
    <property type="match status" value="2"/>
</dbReference>
<dbReference type="PROSITE" id="PS50082">
    <property type="entry name" value="WD_REPEATS_2"/>
    <property type="match status" value="2"/>
</dbReference>
<dbReference type="GO" id="GO:1990234">
    <property type="term" value="C:transferase complex"/>
    <property type="evidence" value="ECO:0007669"/>
    <property type="project" value="UniProtKB-ARBA"/>
</dbReference>
<evidence type="ECO:0000256" key="2">
    <source>
        <dbReference type="ARBA" id="ARBA00022737"/>
    </source>
</evidence>
<comment type="caution">
    <text evidence="4">The sequence shown here is derived from an EMBL/GenBank/DDBJ whole genome shotgun (WGS) entry which is preliminary data.</text>
</comment>
<dbReference type="EMBL" id="ASPP01019512">
    <property type="protein sequence ID" value="ETO15050.1"/>
    <property type="molecule type" value="Genomic_DNA"/>
</dbReference>
<name>X6MPN1_RETFI</name>
<gene>
    <name evidence="4" type="ORF">RFI_22314</name>
</gene>
<feature type="repeat" description="WD" evidence="3">
    <location>
        <begin position="28"/>
        <end position="67"/>
    </location>
</feature>
<dbReference type="Gene3D" id="2.130.10.10">
    <property type="entry name" value="YVTN repeat-like/Quinoprotein amine dehydrogenase"/>
    <property type="match status" value="1"/>
</dbReference>
<dbReference type="InterPro" id="IPR001680">
    <property type="entry name" value="WD40_rpt"/>
</dbReference>
<protein>
    <submittedName>
        <fullName evidence="4">Uncharacterized protein</fullName>
    </submittedName>
</protein>
<evidence type="ECO:0000256" key="3">
    <source>
        <dbReference type="PROSITE-ProRule" id="PRU00221"/>
    </source>
</evidence>
<evidence type="ECO:0000256" key="1">
    <source>
        <dbReference type="ARBA" id="ARBA00022574"/>
    </source>
</evidence>
<dbReference type="InterPro" id="IPR036322">
    <property type="entry name" value="WD40_repeat_dom_sf"/>
</dbReference>
<proteinExistence type="predicted"/>
<keyword evidence="5" id="KW-1185">Reference proteome</keyword>
<keyword evidence="1 3" id="KW-0853">WD repeat</keyword>
<dbReference type="PROSITE" id="PS00678">
    <property type="entry name" value="WD_REPEATS_1"/>
    <property type="match status" value="2"/>
</dbReference>
<dbReference type="PRINTS" id="PR00320">
    <property type="entry name" value="GPROTEINBRPT"/>
</dbReference>
<evidence type="ECO:0000313" key="5">
    <source>
        <dbReference type="Proteomes" id="UP000023152"/>
    </source>
</evidence>
<sequence length="165" mass="19129">MPILLKKPFLFMFGSPITIIKVQNFNFFRRHNNWVKSVKYGSNTILSGSSDSSIRLWDIRSGGQIQIFNGHTYNVETVEYSPFIINNIVINGNSNVIYSGSNDNTIRFWDIRSNKSELYMIKGDNEKDNGIKCIKFISLKKKKDYNDNCGNYLYYGSYNGPIHIW</sequence>
<accession>X6MPN1</accession>
<dbReference type="SUPFAM" id="SSF50978">
    <property type="entry name" value="WD40 repeat-like"/>
    <property type="match status" value="1"/>
</dbReference>
<dbReference type="SMART" id="SM00320">
    <property type="entry name" value="WD40"/>
    <property type="match status" value="2"/>
</dbReference>
<dbReference type="Pfam" id="PF00400">
    <property type="entry name" value="WD40"/>
    <property type="match status" value="2"/>
</dbReference>
<dbReference type="InterPro" id="IPR019775">
    <property type="entry name" value="WD40_repeat_CS"/>
</dbReference>
<keyword evidence="2" id="KW-0677">Repeat</keyword>
<organism evidence="4 5">
    <name type="scientific">Reticulomyxa filosa</name>
    <dbReference type="NCBI Taxonomy" id="46433"/>
    <lineage>
        <taxon>Eukaryota</taxon>
        <taxon>Sar</taxon>
        <taxon>Rhizaria</taxon>
        <taxon>Retaria</taxon>
        <taxon>Foraminifera</taxon>
        <taxon>Monothalamids</taxon>
        <taxon>Reticulomyxidae</taxon>
        <taxon>Reticulomyxa</taxon>
    </lineage>
</organism>
<dbReference type="InterPro" id="IPR015943">
    <property type="entry name" value="WD40/YVTN_repeat-like_dom_sf"/>
</dbReference>
<dbReference type="Proteomes" id="UP000023152">
    <property type="component" value="Unassembled WGS sequence"/>
</dbReference>
<feature type="repeat" description="WD" evidence="3">
    <location>
        <begin position="85"/>
        <end position="119"/>
    </location>
</feature>
<dbReference type="PANTHER" id="PTHR22847:SF637">
    <property type="entry name" value="WD REPEAT DOMAIN 5B"/>
    <property type="match status" value="1"/>
</dbReference>